<evidence type="ECO:0000313" key="2">
    <source>
        <dbReference type="EMBL" id="KAK9764683.1"/>
    </source>
</evidence>
<dbReference type="Gene3D" id="3.40.50.720">
    <property type="entry name" value="NAD(P)-binding Rossmann-like Domain"/>
    <property type="match status" value="1"/>
</dbReference>
<keyword evidence="3" id="KW-1185">Reference proteome</keyword>
<dbReference type="InterPro" id="IPR036291">
    <property type="entry name" value="NAD(P)-bd_dom_sf"/>
</dbReference>
<accession>A0ABR2WT36</accession>
<dbReference type="Proteomes" id="UP001479436">
    <property type="component" value="Unassembled WGS sequence"/>
</dbReference>
<evidence type="ECO:0000313" key="3">
    <source>
        <dbReference type="Proteomes" id="UP001479436"/>
    </source>
</evidence>
<dbReference type="PROSITE" id="PS00061">
    <property type="entry name" value="ADH_SHORT"/>
    <property type="match status" value="1"/>
</dbReference>
<gene>
    <name evidence="2" type="ORF">K7432_007630</name>
</gene>
<dbReference type="InterPro" id="IPR020904">
    <property type="entry name" value="Sc_DH/Rdtase_CS"/>
</dbReference>
<dbReference type="InterPro" id="IPR002347">
    <property type="entry name" value="SDR_fam"/>
</dbReference>
<keyword evidence="1" id="KW-0521">NADP</keyword>
<dbReference type="EMBL" id="JASJQH010000385">
    <property type="protein sequence ID" value="KAK9764683.1"/>
    <property type="molecule type" value="Genomic_DNA"/>
</dbReference>
<sequence length="226" mass="25216">MSNNLVIILTGCDSGFGAEIAEDLYRRDGYIIYATCLTQAAVDRYNGLNSDRVRASIVDVTKQADIDALQKLVEKQCPQGVYCLFHNAGVVAGNFLDLSTVENFDNNMQVNYMGLVRLTIAFLPSLRTYAKNRLNTSLPRARLLCTTSIAGRINVRGMAGYCASKQAAESFLDSMRVELSPWEIDVSILEPYNTRTTLIATTASNFERNWKDAPLSPRKMYGLEFR</sequence>
<comment type="caution">
    <text evidence="2">The sequence shown here is derived from an EMBL/GenBank/DDBJ whole genome shotgun (WGS) entry which is preliminary data.</text>
</comment>
<dbReference type="PANTHER" id="PTHR43313:SF1">
    <property type="entry name" value="3BETA-HYDROXYSTEROID DEHYDROGENASE DHS-16"/>
    <property type="match status" value="1"/>
</dbReference>
<evidence type="ECO:0000256" key="1">
    <source>
        <dbReference type="ARBA" id="ARBA00022857"/>
    </source>
</evidence>
<proteinExistence type="predicted"/>
<name>A0ABR2WT36_9FUNG</name>
<organism evidence="2 3">
    <name type="scientific">Basidiobolus ranarum</name>
    <dbReference type="NCBI Taxonomy" id="34480"/>
    <lineage>
        <taxon>Eukaryota</taxon>
        <taxon>Fungi</taxon>
        <taxon>Fungi incertae sedis</taxon>
        <taxon>Zoopagomycota</taxon>
        <taxon>Entomophthoromycotina</taxon>
        <taxon>Basidiobolomycetes</taxon>
        <taxon>Basidiobolales</taxon>
        <taxon>Basidiobolaceae</taxon>
        <taxon>Basidiobolus</taxon>
    </lineage>
</organism>
<dbReference type="SUPFAM" id="SSF51735">
    <property type="entry name" value="NAD(P)-binding Rossmann-fold domains"/>
    <property type="match status" value="1"/>
</dbReference>
<protein>
    <submittedName>
        <fullName evidence="2">Uncharacterized protein</fullName>
    </submittedName>
</protein>
<dbReference type="PRINTS" id="PR00081">
    <property type="entry name" value="GDHRDH"/>
</dbReference>
<reference evidence="2 3" key="1">
    <citation type="submission" date="2023-04" db="EMBL/GenBank/DDBJ databases">
        <title>Genome of Basidiobolus ranarum AG-B5.</title>
        <authorList>
            <person name="Stajich J.E."/>
            <person name="Carter-House D."/>
            <person name="Gryganskyi A."/>
        </authorList>
    </citation>
    <scope>NUCLEOTIDE SEQUENCE [LARGE SCALE GENOMIC DNA]</scope>
    <source>
        <strain evidence="2 3">AG-B5</strain>
    </source>
</reference>
<dbReference type="Pfam" id="PF00106">
    <property type="entry name" value="adh_short"/>
    <property type="match status" value="1"/>
</dbReference>
<dbReference type="PANTHER" id="PTHR43313">
    <property type="entry name" value="SHORT-CHAIN DEHYDROGENASE/REDUCTASE FAMILY 9C"/>
    <property type="match status" value="1"/>
</dbReference>